<accession>A0AAW8YMD0</accession>
<gene>
    <name evidence="1" type="ORF">R0H03_04125</name>
</gene>
<name>A0AAW8YMD0_PEDAC</name>
<reference evidence="1" key="1">
    <citation type="journal article" date="2023" name="PeerJ">
        <title>Selection and evaluation of lactic acid bacteria from chicken feces in Thailand as potential probiotics.</title>
        <authorList>
            <person name="Khurajog B."/>
            <person name="Disastra Y."/>
            <person name="Lawwyne L.D."/>
            <person name="Sirichokchatchawan W."/>
            <person name="Niyomtham W."/>
            <person name="Yindee J."/>
            <person name="Hampson D.J."/>
            <person name="Prapasarakul N."/>
        </authorList>
    </citation>
    <scope>NUCLEOTIDE SEQUENCE</scope>
    <source>
        <strain evidence="1">BF14</strain>
    </source>
</reference>
<sequence>MEIAAGINNYLVERNLKIVEVERSKHGFVYITTDDGDHPLYRYSELNRSLLLQHNLGNNEWQDIWLGEREKQLALF</sequence>
<dbReference type="Proteomes" id="UP001280415">
    <property type="component" value="Unassembled WGS sequence"/>
</dbReference>
<dbReference type="AlphaFoldDB" id="A0AAW8YMD0"/>
<dbReference type="RefSeq" id="WP_317052068.1">
    <property type="nucleotide sequence ID" value="NZ_CP140878.1"/>
</dbReference>
<proteinExistence type="predicted"/>
<protein>
    <submittedName>
        <fullName evidence="1">Uncharacterized protein</fullName>
    </submittedName>
</protein>
<dbReference type="EMBL" id="JAWJAX010000003">
    <property type="protein sequence ID" value="MDV2911053.1"/>
    <property type="molecule type" value="Genomic_DNA"/>
</dbReference>
<reference evidence="1" key="2">
    <citation type="submission" date="2023-10" db="EMBL/GenBank/DDBJ databases">
        <authorList>
            <person name="Khurajog B."/>
        </authorList>
    </citation>
    <scope>NUCLEOTIDE SEQUENCE</scope>
    <source>
        <strain evidence="1">BF14</strain>
    </source>
</reference>
<evidence type="ECO:0000313" key="1">
    <source>
        <dbReference type="EMBL" id="MDV2911053.1"/>
    </source>
</evidence>
<organism evidence="1 2">
    <name type="scientific">Pediococcus acidilactici</name>
    <dbReference type="NCBI Taxonomy" id="1254"/>
    <lineage>
        <taxon>Bacteria</taxon>
        <taxon>Bacillati</taxon>
        <taxon>Bacillota</taxon>
        <taxon>Bacilli</taxon>
        <taxon>Lactobacillales</taxon>
        <taxon>Lactobacillaceae</taxon>
        <taxon>Pediococcus</taxon>
        <taxon>Pediococcus acidilactici group</taxon>
    </lineage>
</organism>
<comment type="caution">
    <text evidence="1">The sequence shown here is derived from an EMBL/GenBank/DDBJ whole genome shotgun (WGS) entry which is preliminary data.</text>
</comment>
<evidence type="ECO:0000313" key="2">
    <source>
        <dbReference type="Proteomes" id="UP001280415"/>
    </source>
</evidence>